<dbReference type="Gene3D" id="3.40.630.30">
    <property type="match status" value="1"/>
</dbReference>
<organism evidence="3 4">
    <name type="scientific">Leifsonia poae</name>
    <dbReference type="NCBI Taxonomy" id="110933"/>
    <lineage>
        <taxon>Bacteria</taxon>
        <taxon>Bacillati</taxon>
        <taxon>Actinomycetota</taxon>
        <taxon>Actinomycetes</taxon>
        <taxon>Micrococcales</taxon>
        <taxon>Microbacteriaceae</taxon>
        <taxon>Leifsonia</taxon>
    </lineage>
</organism>
<evidence type="ECO:0000259" key="1">
    <source>
        <dbReference type="PROSITE" id="PS51186"/>
    </source>
</evidence>
<feature type="domain" description="N-acetyltransferase" evidence="2">
    <location>
        <begin position="10"/>
        <end position="96"/>
    </location>
</feature>
<dbReference type="InterPro" id="IPR016181">
    <property type="entry name" value="Acyl_CoA_acyltransferase"/>
</dbReference>
<dbReference type="CDD" id="cd04301">
    <property type="entry name" value="NAT_SF"/>
    <property type="match status" value="1"/>
</dbReference>
<dbReference type="SUPFAM" id="SSF55729">
    <property type="entry name" value="Acyl-CoA N-acyltransferases (Nat)"/>
    <property type="match status" value="1"/>
</dbReference>
<dbReference type="RefSeq" id="WP_343881047.1">
    <property type="nucleotide sequence ID" value="NZ_BAAAJO010000002.1"/>
</dbReference>
<evidence type="ECO:0000313" key="4">
    <source>
        <dbReference type="Proteomes" id="UP001142372"/>
    </source>
</evidence>
<dbReference type="InterPro" id="IPR031165">
    <property type="entry name" value="GNAT_YJDJ"/>
</dbReference>
<dbReference type="GO" id="GO:0016747">
    <property type="term" value="F:acyltransferase activity, transferring groups other than amino-acyl groups"/>
    <property type="evidence" value="ECO:0007669"/>
    <property type="project" value="InterPro"/>
</dbReference>
<evidence type="ECO:0000313" key="3">
    <source>
        <dbReference type="EMBL" id="GLJ76906.1"/>
    </source>
</evidence>
<dbReference type="InterPro" id="IPR000182">
    <property type="entry name" value="GNAT_dom"/>
</dbReference>
<gene>
    <name evidence="3" type="ORF">GCM10017584_24800</name>
</gene>
<dbReference type="PROSITE" id="PS51729">
    <property type="entry name" value="GNAT_YJDJ"/>
    <property type="match status" value="1"/>
</dbReference>
<accession>A0A9W6M0I4</accession>
<feature type="domain" description="N-acetyltransferase" evidence="1">
    <location>
        <begin position="1"/>
        <end position="107"/>
    </location>
</feature>
<comment type="caution">
    <text evidence="3">The sequence shown here is derived from an EMBL/GenBank/DDBJ whole genome shotgun (WGS) entry which is preliminary data.</text>
</comment>
<protein>
    <recommendedName>
        <fullName evidence="5">N-acetyltransferase</fullName>
    </recommendedName>
</protein>
<reference evidence="3" key="2">
    <citation type="submission" date="2023-01" db="EMBL/GenBank/DDBJ databases">
        <authorList>
            <person name="Sun Q."/>
            <person name="Evtushenko L."/>
        </authorList>
    </citation>
    <scope>NUCLEOTIDE SEQUENCE</scope>
    <source>
        <strain evidence="3">VKM Ac-1401</strain>
    </source>
</reference>
<reference evidence="3" key="1">
    <citation type="journal article" date="2014" name="Int. J. Syst. Evol. Microbiol.">
        <title>Complete genome sequence of Corynebacterium casei LMG S-19264T (=DSM 44701T), isolated from a smear-ripened cheese.</title>
        <authorList>
            <consortium name="US DOE Joint Genome Institute (JGI-PGF)"/>
            <person name="Walter F."/>
            <person name="Albersmeier A."/>
            <person name="Kalinowski J."/>
            <person name="Ruckert C."/>
        </authorList>
    </citation>
    <scope>NUCLEOTIDE SEQUENCE</scope>
    <source>
        <strain evidence="3">VKM Ac-1401</strain>
    </source>
</reference>
<dbReference type="PROSITE" id="PS51186">
    <property type="entry name" value="GNAT"/>
    <property type="match status" value="1"/>
</dbReference>
<proteinExistence type="predicted"/>
<dbReference type="EMBL" id="BSEN01000012">
    <property type="protein sequence ID" value="GLJ76906.1"/>
    <property type="molecule type" value="Genomic_DNA"/>
</dbReference>
<dbReference type="Proteomes" id="UP001142372">
    <property type="component" value="Unassembled WGS sequence"/>
</dbReference>
<dbReference type="Pfam" id="PF14542">
    <property type="entry name" value="Acetyltransf_CG"/>
    <property type="match status" value="1"/>
</dbReference>
<keyword evidence="4" id="KW-1185">Reference proteome</keyword>
<sequence length="107" mass="11730">MTDDSQIDIRNDQADGKFEAWLGDQLVGVVVYERNGQRYLLTHAAVLPEYQHHGIGNRLIGGVLQTIRDEGATATIICPSVRTFVDHHPDYADVVDAAYPGVPSKAV</sequence>
<dbReference type="AlphaFoldDB" id="A0A9W6M0I4"/>
<evidence type="ECO:0008006" key="5">
    <source>
        <dbReference type="Google" id="ProtNLM"/>
    </source>
</evidence>
<name>A0A9W6M0I4_9MICO</name>
<evidence type="ECO:0000259" key="2">
    <source>
        <dbReference type="PROSITE" id="PS51729"/>
    </source>
</evidence>